<evidence type="ECO:0000256" key="1">
    <source>
        <dbReference type="SAM" id="MobiDB-lite"/>
    </source>
</evidence>
<reference evidence="2" key="1">
    <citation type="journal article" date="2019" name="Sci. Rep.">
        <title>Draft genome of Tanacetum cinerariifolium, the natural source of mosquito coil.</title>
        <authorList>
            <person name="Yamashiro T."/>
            <person name="Shiraishi A."/>
            <person name="Satake H."/>
            <person name="Nakayama K."/>
        </authorList>
    </citation>
    <scope>NUCLEOTIDE SEQUENCE</scope>
</reference>
<accession>A0A6L2JVC9</accession>
<feature type="region of interest" description="Disordered" evidence="1">
    <location>
        <begin position="1"/>
        <end position="28"/>
    </location>
</feature>
<name>A0A6L2JVC9_TANCI</name>
<comment type="caution">
    <text evidence="2">The sequence shown here is derived from an EMBL/GenBank/DDBJ whole genome shotgun (WGS) entry which is preliminary data.</text>
</comment>
<sequence length="175" mass="20184">MIATESDKDPSKKLVPASTIIRPDPDKEERVPYTIHGKMYYLTDREMQAYLDKEEKMKKAGEEAKLLDLYKPKVVKVVREEGKKLSINPKEVIFTKAGEQFKKAHDAEHEVLKREHSKKVGVDSLISYLVMASMVKTKENARFSLKLRKFIADHPDQEKLKSKKVKLEALGYHVD</sequence>
<organism evidence="2">
    <name type="scientific">Tanacetum cinerariifolium</name>
    <name type="common">Dalmatian daisy</name>
    <name type="synonym">Chrysanthemum cinerariifolium</name>
    <dbReference type="NCBI Taxonomy" id="118510"/>
    <lineage>
        <taxon>Eukaryota</taxon>
        <taxon>Viridiplantae</taxon>
        <taxon>Streptophyta</taxon>
        <taxon>Embryophyta</taxon>
        <taxon>Tracheophyta</taxon>
        <taxon>Spermatophyta</taxon>
        <taxon>Magnoliopsida</taxon>
        <taxon>eudicotyledons</taxon>
        <taxon>Gunneridae</taxon>
        <taxon>Pentapetalae</taxon>
        <taxon>asterids</taxon>
        <taxon>campanulids</taxon>
        <taxon>Asterales</taxon>
        <taxon>Asteraceae</taxon>
        <taxon>Asteroideae</taxon>
        <taxon>Anthemideae</taxon>
        <taxon>Anthemidinae</taxon>
        <taxon>Tanacetum</taxon>
    </lineage>
</organism>
<feature type="compositionally biased region" description="Basic and acidic residues" evidence="1">
    <location>
        <begin position="1"/>
        <end position="12"/>
    </location>
</feature>
<evidence type="ECO:0000313" key="2">
    <source>
        <dbReference type="EMBL" id="GEU39815.1"/>
    </source>
</evidence>
<proteinExistence type="predicted"/>
<protein>
    <submittedName>
        <fullName evidence="2">Uncharacterized protein</fullName>
    </submittedName>
</protein>
<gene>
    <name evidence="2" type="ORF">Tci_011793</name>
</gene>
<dbReference type="AlphaFoldDB" id="A0A6L2JVC9"/>
<dbReference type="EMBL" id="BKCJ010001221">
    <property type="protein sequence ID" value="GEU39815.1"/>
    <property type="molecule type" value="Genomic_DNA"/>
</dbReference>